<sequence length="408" mass="45864">MGNVGLKLKGTQALTDQMHLKCNEDEKYWMADALDELKGRVTLVGFKATHRRAIIRASGLELFLEIIRMWEEDEIMIKAAFATLLHVVQEPGACEHLLEMGGRELIDKAMNNHIEEPKIKADGTKIMYALLGQGANVAMRDLKRVERAIQYKVPLAVAESIKIDDKKKKKKFKVAAPEEEGETEEDMKKGQKIGIVRVVMNMKKFSHDPQVQVLGVETMMTMARKGLNPRDIVSAEGIEALVAAMGGYPKSYQIQWRGCATITDFSQSVAVCSELGKRGAVTAVMNAYERFSDNKDVRQQALWAMAGMCKVSHCRERLEEQQLKILLYKLILIPIKSPGTIIDVVVPLIFHQMYSHKDLDEAANPPKKNLYDLKAEQKMNDMKKRKAKPAFGTVDDFFVGGDPGLVDW</sequence>
<dbReference type="PANTHER" id="PTHR22895">
    <property type="entry name" value="ARMADILLO REPEAT-CONTAINING PROTEIN 6"/>
    <property type="match status" value="1"/>
</dbReference>
<gene>
    <name evidence="2" type="ORF">TrRE_jg8924</name>
</gene>
<reference evidence="2" key="1">
    <citation type="submission" date="2022-07" db="EMBL/GenBank/DDBJ databases">
        <title>Genome analysis of Parmales, a sister group of diatoms, reveals the evolutionary specialization of diatoms from phago-mixotrophs to photoautotrophs.</title>
        <authorList>
            <person name="Ban H."/>
            <person name="Sato S."/>
            <person name="Yoshikawa S."/>
            <person name="Kazumasa Y."/>
            <person name="Nakamura Y."/>
            <person name="Ichinomiya M."/>
            <person name="Saitoh K."/>
            <person name="Sato N."/>
            <person name="Blanc-Mathieu R."/>
            <person name="Endo H."/>
            <person name="Kuwata A."/>
            <person name="Ogata H."/>
        </authorList>
    </citation>
    <scope>NUCLEOTIDE SEQUENCE</scope>
</reference>
<keyword evidence="3" id="KW-1185">Reference proteome</keyword>
<dbReference type="SUPFAM" id="SSF48371">
    <property type="entry name" value="ARM repeat"/>
    <property type="match status" value="1"/>
</dbReference>
<dbReference type="OrthoDB" id="202272at2759"/>
<dbReference type="PANTHER" id="PTHR22895:SF0">
    <property type="entry name" value="ARMADILLO REPEAT-CONTAINING PROTEIN 6"/>
    <property type="match status" value="1"/>
</dbReference>
<dbReference type="InterPro" id="IPR016024">
    <property type="entry name" value="ARM-type_fold"/>
</dbReference>
<name>A0A9W7EF36_9STRA</name>
<dbReference type="EMBL" id="BRXZ01001679">
    <property type="protein sequence ID" value="GMH76487.1"/>
    <property type="molecule type" value="Genomic_DNA"/>
</dbReference>
<evidence type="ECO:0000313" key="2">
    <source>
        <dbReference type="EMBL" id="GMH76487.1"/>
    </source>
</evidence>
<protein>
    <submittedName>
        <fullName evidence="2">Uncharacterized protein</fullName>
    </submittedName>
</protein>
<dbReference type="InterPro" id="IPR011989">
    <property type="entry name" value="ARM-like"/>
</dbReference>
<keyword evidence="1" id="KW-0677">Repeat</keyword>
<dbReference type="Gene3D" id="1.25.10.10">
    <property type="entry name" value="Leucine-rich Repeat Variant"/>
    <property type="match status" value="1"/>
</dbReference>
<evidence type="ECO:0000313" key="3">
    <source>
        <dbReference type="Proteomes" id="UP001165082"/>
    </source>
</evidence>
<evidence type="ECO:0000256" key="1">
    <source>
        <dbReference type="ARBA" id="ARBA00022737"/>
    </source>
</evidence>
<comment type="caution">
    <text evidence="2">The sequence shown here is derived from an EMBL/GenBank/DDBJ whole genome shotgun (WGS) entry which is preliminary data.</text>
</comment>
<proteinExistence type="predicted"/>
<accession>A0A9W7EF36</accession>
<dbReference type="Proteomes" id="UP001165082">
    <property type="component" value="Unassembled WGS sequence"/>
</dbReference>
<organism evidence="2 3">
    <name type="scientific">Triparma retinervis</name>
    <dbReference type="NCBI Taxonomy" id="2557542"/>
    <lineage>
        <taxon>Eukaryota</taxon>
        <taxon>Sar</taxon>
        <taxon>Stramenopiles</taxon>
        <taxon>Ochrophyta</taxon>
        <taxon>Bolidophyceae</taxon>
        <taxon>Parmales</taxon>
        <taxon>Triparmaceae</taxon>
        <taxon>Triparma</taxon>
    </lineage>
</organism>
<dbReference type="AlphaFoldDB" id="A0A9W7EF36"/>